<name>A0A7S0UU73_9CHLO</name>
<comment type="similarity">
    <text evidence="1">Belongs to the FAM136 family.</text>
</comment>
<accession>A0A7S0UU73</accession>
<evidence type="ECO:0008006" key="3">
    <source>
        <dbReference type="Google" id="ProtNLM"/>
    </source>
</evidence>
<sequence>MAFMPQSVIEVQQTVEALVSEVQISHLLPKQKAAFLCCAQCCDTAKEVKQLEGCIQRCSIGSTNAQKAIQQQLGEFQERFQRAAIRCQDNVKDSFSMYDSSPSDQAKAHSQFNDCMEATGKEFLQKIPKLRQDMQAALKHA</sequence>
<dbReference type="InterPro" id="IPR008560">
    <property type="entry name" value="DUF842_euk"/>
</dbReference>
<dbReference type="PANTHER" id="PTHR21096:SF0">
    <property type="entry name" value="PROTEIN FAM136A"/>
    <property type="match status" value="1"/>
</dbReference>
<dbReference type="GO" id="GO:0005737">
    <property type="term" value="C:cytoplasm"/>
    <property type="evidence" value="ECO:0007669"/>
    <property type="project" value="TreeGrafter"/>
</dbReference>
<reference evidence="2" key="1">
    <citation type="submission" date="2021-01" db="EMBL/GenBank/DDBJ databases">
        <authorList>
            <person name="Corre E."/>
            <person name="Pelletier E."/>
            <person name="Niang G."/>
            <person name="Scheremetjew M."/>
            <person name="Finn R."/>
            <person name="Kale V."/>
            <person name="Holt S."/>
            <person name="Cochrane G."/>
            <person name="Meng A."/>
            <person name="Brown T."/>
            <person name="Cohen L."/>
        </authorList>
    </citation>
    <scope>NUCLEOTIDE SEQUENCE</scope>
    <source>
        <strain evidence="2">SAG 63-3</strain>
    </source>
</reference>
<dbReference type="AlphaFoldDB" id="A0A7S0UU73"/>
<organism evidence="2">
    <name type="scientific">Polytomella parva</name>
    <dbReference type="NCBI Taxonomy" id="51329"/>
    <lineage>
        <taxon>Eukaryota</taxon>
        <taxon>Viridiplantae</taxon>
        <taxon>Chlorophyta</taxon>
        <taxon>core chlorophytes</taxon>
        <taxon>Chlorophyceae</taxon>
        <taxon>CS clade</taxon>
        <taxon>Chlamydomonadales</taxon>
        <taxon>Chlamydomonadaceae</taxon>
        <taxon>Polytomella</taxon>
    </lineage>
</organism>
<gene>
    <name evidence="2" type="ORF">PPAR00522_LOCUS8518</name>
</gene>
<dbReference type="EMBL" id="HBFM01013615">
    <property type="protein sequence ID" value="CAD8772115.1"/>
    <property type="molecule type" value="Transcribed_RNA"/>
</dbReference>
<dbReference type="Pfam" id="PF05811">
    <property type="entry name" value="DUF842"/>
    <property type="match status" value="1"/>
</dbReference>
<dbReference type="PANTHER" id="PTHR21096">
    <property type="entry name" value="PROTEIN FAM136A"/>
    <property type="match status" value="1"/>
</dbReference>
<proteinExistence type="inferred from homology"/>
<protein>
    <recommendedName>
        <fullName evidence="3">Protein FAM136A</fullName>
    </recommendedName>
</protein>
<evidence type="ECO:0000313" key="2">
    <source>
        <dbReference type="EMBL" id="CAD8772115.1"/>
    </source>
</evidence>
<evidence type="ECO:0000256" key="1">
    <source>
        <dbReference type="ARBA" id="ARBA00009952"/>
    </source>
</evidence>